<gene>
    <name evidence="1" type="ORF">F383_33042</name>
</gene>
<keyword evidence="2" id="KW-1185">Reference proteome</keyword>
<organism evidence="1 2">
    <name type="scientific">Gossypium arboreum</name>
    <name type="common">Tree cotton</name>
    <name type="synonym">Gossypium nanking</name>
    <dbReference type="NCBI Taxonomy" id="29729"/>
    <lineage>
        <taxon>Eukaryota</taxon>
        <taxon>Viridiplantae</taxon>
        <taxon>Streptophyta</taxon>
        <taxon>Embryophyta</taxon>
        <taxon>Tracheophyta</taxon>
        <taxon>Spermatophyta</taxon>
        <taxon>Magnoliopsida</taxon>
        <taxon>eudicotyledons</taxon>
        <taxon>Gunneridae</taxon>
        <taxon>Pentapetalae</taxon>
        <taxon>rosids</taxon>
        <taxon>malvids</taxon>
        <taxon>Malvales</taxon>
        <taxon>Malvaceae</taxon>
        <taxon>Malvoideae</taxon>
        <taxon>Gossypium</taxon>
    </lineage>
</organism>
<protein>
    <submittedName>
        <fullName evidence="1">Uncharacterized protein</fullName>
    </submittedName>
</protein>
<proteinExistence type="predicted"/>
<name>A0A0B0N2J0_GOSAR</name>
<evidence type="ECO:0000313" key="1">
    <source>
        <dbReference type="EMBL" id="KHG06782.1"/>
    </source>
</evidence>
<sequence>MYTLASCVICITYQITNLPYFQIGNQLSHT</sequence>
<dbReference type="Proteomes" id="UP000032142">
    <property type="component" value="Unassembled WGS sequence"/>
</dbReference>
<dbReference type="AlphaFoldDB" id="A0A0B0N2J0"/>
<evidence type="ECO:0000313" key="2">
    <source>
        <dbReference type="Proteomes" id="UP000032142"/>
    </source>
</evidence>
<accession>A0A0B0N2J0</accession>
<comment type="caution">
    <text evidence="1">The sequence shown here is derived from an EMBL/GenBank/DDBJ whole genome shotgun (WGS) entry which is preliminary data.</text>
</comment>
<reference evidence="2" key="1">
    <citation type="submission" date="2014-09" db="EMBL/GenBank/DDBJ databases">
        <authorList>
            <person name="Mudge J."/>
            <person name="Ramaraj T."/>
            <person name="Lindquist I.E."/>
            <person name="Bharti A.K."/>
            <person name="Sundararajan A."/>
            <person name="Cameron C.T."/>
            <person name="Woodward J.E."/>
            <person name="May G.D."/>
            <person name="Brubaker C."/>
            <person name="Broadhvest J."/>
            <person name="Wilkins T.A."/>
        </authorList>
    </citation>
    <scope>NUCLEOTIDE SEQUENCE</scope>
    <source>
        <strain evidence="2">cv. AKA8401</strain>
    </source>
</reference>
<dbReference type="EMBL" id="JRRC01459925">
    <property type="protein sequence ID" value="KHG06782.1"/>
    <property type="molecule type" value="Genomic_DNA"/>
</dbReference>